<evidence type="ECO:0000313" key="1">
    <source>
        <dbReference type="EMBL" id="GAM41944.1"/>
    </source>
</evidence>
<dbReference type="PANTHER" id="PTHR30605">
    <property type="entry name" value="ANHYDRO-N-ACETYLMURAMIC ACID KINASE"/>
    <property type="match status" value="1"/>
</dbReference>
<accession>A0A6V8HLJ8</accession>
<dbReference type="GO" id="GO:0005524">
    <property type="term" value="F:ATP binding"/>
    <property type="evidence" value="ECO:0007669"/>
    <property type="project" value="InterPro"/>
</dbReference>
<evidence type="ECO:0008006" key="3">
    <source>
        <dbReference type="Google" id="ProtNLM"/>
    </source>
</evidence>
<dbReference type="GO" id="GO:0016773">
    <property type="term" value="F:phosphotransferase activity, alcohol group as acceptor"/>
    <property type="evidence" value="ECO:0007669"/>
    <property type="project" value="InterPro"/>
</dbReference>
<dbReference type="InterPro" id="IPR005338">
    <property type="entry name" value="Anhydro_N_Ac-Mur_kinase"/>
</dbReference>
<organism evidence="1 2">
    <name type="scientific">Talaromyces pinophilus</name>
    <name type="common">Penicillium pinophilum</name>
    <dbReference type="NCBI Taxonomy" id="128442"/>
    <lineage>
        <taxon>Eukaryota</taxon>
        <taxon>Fungi</taxon>
        <taxon>Dikarya</taxon>
        <taxon>Ascomycota</taxon>
        <taxon>Pezizomycotina</taxon>
        <taxon>Eurotiomycetes</taxon>
        <taxon>Eurotiomycetidae</taxon>
        <taxon>Eurotiales</taxon>
        <taxon>Trichocomaceae</taxon>
        <taxon>Talaromyces</taxon>
        <taxon>Talaromyces sect. Talaromyces</taxon>
    </lineage>
</organism>
<protein>
    <recommendedName>
        <fullName evidence="3">Anhydro-N-acetylmuramic acid kinase</fullName>
    </recommendedName>
</protein>
<keyword evidence="2" id="KW-1185">Reference proteome</keyword>
<dbReference type="AlphaFoldDB" id="A0A6V8HLJ8"/>
<dbReference type="EMBL" id="DF933838">
    <property type="protein sequence ID" value="GAM41944.1"/>
    <property type="molecule type" value="Genomic_DNA"/>
</dbReference>
<comment type="caution">
    <text evidence="1">The sequence shown here is derived from an EMBL/GenBank/DDBJ whole genome shotgun (WGS) entry which is preliminary data.</text>
</comment>
<dbReference type="PANTHER" id="PTHR30605:SF0">
    <property type="entry name" value="ANHYDRO-N-ACETYLMURAMIC ACID KINASE"/>
    <property type="match status" value="1"/>
</dbReference>
<dbReference type="Gene3D" id="3.30.420.40">
    <property type="match status" value="2"/>
</dbReference>
<dbReference type="GO" id="GO:0006040">
    <property type="term" value="P:amino sugar metabolic process"/>
    <property type="evidence" value="ECO:0007669"/>
    <property type="project" value="InterPro"/>
</dbReference>
<proteinExistence type="predicted"/>
<gene>
    <name evidence="1" type="ORF">TCE0_042r15473</name>
</gene>
<sequence length="420" mass="45904">MVTLNVLGLSCGTSVDGIDVALCRVSSLPSSNDVQIELISYTEVSIDPKIRNHVLRLCRSHETEAATSLAEICDLNFALGKEFFRAIEESKVDLAEVDLIASHGQTLWHQPLGENRSTLQMAEPSIIAHRSKRQAIKPVTCNFPLSDSKLGRYQNIGGMGNATVLPASSNSTSDELSPVYLAFDTGPGNVLIDAAMRILTDGKQHFDRDGILGAKGESEIDEDLVDSYLTSEPYFQRQPPKTTGRELFSDDISRALVERMRASGKSPEAIIATITRITAESIVRAYEQFVIPFLENDHAIDEIYVCGGGAYNPNILKHLQARFPESRVLKLNDSPIKLDPSAKEAVMFALLGYLCVCGRSVPIAADAESLDPAILGVVTPGENYHEMLQKVVRAQDFGSIMGLGRISILESKCEVQKHDD</sequence>
<dbReference type="InterPro" id="IPR043129">
    <property type="entry name" value="ATPase_NBD"/>
</dbReference>
<reference evidence="2" key="1">
    <citation type="journal article" date="2015" name="Genome Announc.">
        <title>Draft genome sequence of Talaromyces cellulolyticus strain Y-94, a source of lignocellulosic biomass-degrading enzymes.</title>
        <authorList>
            <person name="Fujii T."/>
            <person name="Koike H."/>
            <person name="Sawayama S."/>
            <person name="Yano S."/>
            <person name="Inoue H."/>
        </authorList>
    </citation>
    <scope>NUCLEOTIDE SEQUENCE [LARGE SCALE GENOMIC DNA]</scope>
    <source>
        <strain evidence="2">Y-94</strain>
    </source>
</reference>
<dbReference type="SUPFAM" id="SSF53067">
    <property type="entry name" value="Actin-like ATPase domain"/>
    <property type="match status" value="1"/>
</dbReference>
<dbReference type="Pfam" id="PF03702">
    <property type="entry name" value="AnmK"/>
    <property type="match status" value="2"/>
</dbReference>
<dbReference type="GO" id="GO:0009254">
    <property type="term" value="P:peptidoglycan turnover"/>
    <property type="evidence" value="ECO:0007669"/>
    <property type="project" value="InterPro"/>
</dbReference>
<name>A0A6V8HLJ8_TALPI</name>
<dbReference type="Proteomes" id="UP000053095">
    <property type="component" value="Unassembled WGS sequence"/>
</dbReference>
<evidence type="ECO:0000313" key="2">
    <source>
        <dbReference type="Proteomes" id="UP000053095"/>
    </source>
</evidence>